<dbReference type="SUPFAM" id="SSF52200">
    <property type="entry name" value="Toll/Interleukin receptor TIR domain"/>
    <property type="match status" value="1"/>
</dbReference>
<accession>A0A818C5D8</accession>
<dbReference type="SUPFAM" id="SSF48371">
    <property type="entry name" value="ARM repeat"/>
    <property type="match status" value="1"/>
</dbReference>
<protein>
    <recommendedName>
        <fullName evidence="1">TIR domain-containing protein</fullName>
    </recommendedName>
</protein>
<dbReference type="PROSITE" id="PS50104">
    <property type="entry name" value="TIR"/>
    <property type="match status" value="1"/>
</dbReference>
<dbReference type="Pfam" id="PF13676">
    <property type="entry name" value="TIR_2"/>
    <property type="match status" value="1"/>
</dbReference>
<dbReference type="EMBL" id="CAJNYT010001742">
    <property type="protein sequence ID" value="CAF3427985.1"/>
    <property type="molecule type" value="Genomic_DNA"/>
</dbReference>
<dbReference type="PANTHER" id="PTHR46270">
    <property type="entry name" value="ARMADILLO-TYPE FOLD-RELATED"/>
    <property type="match status" value="1"/>
</dbReference>
<evidence type="ECO:0000313" key="2">
    <source>
        <dbReference type="EMBL" id="CAF3427985.1"/>
    </source>
</evidence>
<dbReference type="PANTHER" id="PTHR46270:SF2">
    <property type="entry name" value="TIR DOMAIN-CONTAINING PROTEIN"/>
    <property type="match status" value="1"/>
</dbReference>
<dbReference type="InterPro" id="IPR035897">
    <property type="entry name" value="Toll_tir_struct_dom_sf"/>
</dbReference>
<organism evidence="2 3">
    <name type="scientific">Rotaria socialis</name>
    <dbReference type="NCBI Taxonomy" id="392032"/>
    <lineage>
        <taxon>Eukaryota</taxon>
        <taxon>Metazoa</taxon>
        <taxon>Spiralia</taxon>
        <taxon>Gnathifera</taxon>
        <taxon>Rotifera</taxon>
        <taxon>Eurotatoria</taxon>
        <taxon>Bdelloidea</taxon>
        <taxon>Philodinida</taxon>
        <taxon>Philodinidae</taxon>
        <taxon>Rotaria</taxon>
    </lineage>
</organism>
<evidence type="ECO:0000313" key="3">
    <source>
        <dbReference type="Proteomes" id="UP000663872"/>
    </source>
</evidence>
<dbReference type="Proteomes" id="UP000663872">
    <property type="component" value="Unassembled WGS sequence"/>
</dbReference>
<proteinExistence type="predicted"/>
<comment type="caution">
    <text evidence="2">The sequence shown here is derived from an EMBL/GenBank/DDBJ whole genome shotgun (WGS) entry which is preliminary data.</text>
</comment>
<dbReference type="Gene3D" id="3.40.50.10140">
    <property type="entry name" value="Toll/interleukin-1 receptor homology (TIR) domain"/>
    <property type="match status" value="1"/>
</dbReference>
<gene>
    <name evidence="2" type="ORF">GRG538_LOCUS12397</name>
</gene>
<dbReference type="AlphaFoldDB" id="A0A818C5D8"/>
<name>A0A818C5D8_9BILA</name>
<dbReference type="InterPro" id="IPR016024">
    <property type="entry name" value="ARM-type_fold"/>
</dbReference>
<dbReference type="InterPro" id="IPR000157">
    <property type="entry name" value="TIR_dom"/>
</dbReference>
<feature type="domain" description="TIR" evidence="1">
    <location>
        <begin position="964"/>
        <end position="1087"/>
    </location>
</feature>
<dbReference type="GO" id="GO:0007165">
    <property type="term" value="P:signal transduction"/>
    <property type="evidence" value="ECO:0007669"/>
    <property type="project" value="InterPro"/>
</dbReference>
<reference evidence="2" key="1">
    <citation type="submission" date="2021-02" db="EMBL/GenBank/DDBJ databases">
        <authorList>
            <person name="Nowell W R."/>
        </authorList>
    </citation>
    <scope>NUCLEOTIDE SEQUENCE</scope>
</reference>
<evidence type="ECO:0000259" key="1">
    <source>
        <dbReference type="PROSITE" id="PS50104"/>
    </source>
</evidence>
<sequence>MDILLLPYSTIAHCFRVEHNTLVVADFKKRFDDIISYLNKIPANKRKTNGMYILTAICDDLASFHTFRLFDHLILRNHPIFDYIGRTFEMLLTKSNRSQTILMTKEEDDCFSSMSYFIAQLCLYQNEPSGLIYGDILNEIFPVTEKPNAKGVHILQFNRDPDDEIIDTLNLKTARLKPDAPAARPLEKTKFDVTKIPKLKKFPHQFMSKTHETQIDSPIIQSNQIELPAKLFQNIFLTKLFFYQLARAINDLSQYEYSSYHVKYKVIDRLVRLCSKLNMIDELIDPIIKCLCSKYYRDAFITIEINQIRLNPKQLFFIYECTQFLVQHNFLDQGKIVGILCKSIIEATKTIFDKHFSAIDTDIDSNQDGDRRIIMLALSCHIELLYQFSSTSFGRKYFLQSSIIDQFLSILRQNELTASACEHQHLFNANVGIVAYSLMLLYNLAFETEIFSILKQSDLQSICLKLKSANDHTIKFASMTLATILKEDKIDEDNEPSRLKEGYIQFLEDIIVESEQITRTDVTRNTREKDNKKGVFLRGSFLEKLIFDIDHLSKHGYPSNEQRYKNTAQQIRVCSTEETDDVESLLGPIIACLSSKFYRDVYTTIDVNHVKISNSNLAPKQLFFMRDCVEFLIRHDYKRQDEIASILCPNMLENAGLIFDQHLPILTENEDDEETKNARIEALLYHIKLLSHLALAQSTRKDFLTHAIIDKLLRFLGNRMLIDNAHPIVNVKVVIVAQSLTLLYNLAFTKEILVIMKNKDVLGICLQWRLSKDKIIHFVSQALMILLDSNKIDEIIDPRSFTKFCIECMKKSAKEPRQAYQGIKLSGLLRILGAVLDNDTVQKTIIEGKEGISSLAKCACVVNPDNTTADLIKKIRRSSLNIIWKLLSLEPTLSNKLKINDLFIEHIRKLSEEASGNEKKMPSRIIWKLGDEEAFHSEEDTDDIHGTTTIDDEINSNDAWDDSIPFDVIMSFSHDSNDKNLCQKIYNRLKLKDVQVYFELQGKHRLESIKQASLKKKIILVCLSAAYRSSKFCMAELECASKQECPIIPVIVGLNYKVKGWLSHLVGKKDTIDFTQKNFKDALLKLTDQIEKMKPTE</sequence>